<organism evidence="2 3">
    <name type="scientific">Bacillus bingmayongensis</name>
    <dbReference type="NCBI Taxonomy" id="1150157"/>
    <lineage>
        <taxon>Bacteria</taxon>
        <taxon>Bacillati</taxon>
        <taxon>Bacillota</taxon>
        <taxon>Bacilli</taxon>
        <taxon>Bacillales</taxon>
        <taxon>Bacillaceae</taxon>
        <taxon>Bacillus</taxon>
    </lineage>
</organism>
<accession>A0ABU5K375</accession>
<proteinExistence type="predicted"/>
<evidence type="ECO:0000256" key="1">
    <source>
        <dbReference type="SAM" id="MobiDB-lite"/>
    </source>
</evidence>
<evidence type="ECO:0008006" key="4">
    <source>
        <dbReference type="Google" id="ProtNLM"/>
    </source>
</evidence>
<dbReference type="RefSeq" id="WP_374219466.1">
    <property type="nucleotide sequence ID" value="NZ_JAXOVW010000121.1"/>
</dbReference>
<dbReference type="Gene3D" id="1.20.5.320">
    <property type="entry name" value="6-Phosphogluconate Dehydrogenase, domain 3"/>
    <property type="match status" value="1"/>
</dbReference>
<name>A0ABU5K375_9BACI</name>
<comment type="caution">
    <text evidence="2">The sequence shown here is derived from an EMBL/GenBank/DDBJ whole genome shotgun (WGS) entry which is preliminary data.</text>
</comment>
<dbReference type="EMBL" id="JAXOVW010000121">
    <property type="protein sequence ID" value="MDZ5610200.1"/>
    <property type="molecule type" value="Genomic_DNA"/>
</dbReference>
<dbReference type="Proteomes" id="UP001291930">
    <property type="component" value="Unassembled WGS sequence"/>
</dbReference>
<sequence>MNLNNDRNFNPSAIPCPVPSPVNCPVESIQGPPGPAGPAGAPGAPGSPGIVSFSVDQDDTVLTEVDTVSDTLQIMVTVQTNQAVKIDGYGSSTAIANIDDLGFVTFNGSLSRSGTPGIIATMDEDFSDSTPANTTLWSGNLSFSRIDVLPPGVYVYTFVLSTQAATMTGAATTVTLLARGINAIVFNM</sequence>
<evidence type="ECO:0000313" key="2">
    <source>
        <dbReference type="EMBL" id="MDZ5610200.1"/>
    </source>
</evidence>
<reference evidence="3" key="1">
    <citation type="submission" date="2023-11" db="EMBL/GenBank/DDBJ databases">
        <title>Genome Sequence of Bacillus pseudomycoides stain BUPM19.</title>
        <authorList>
            <person name="Farhat A."/>
        </authorList>
    </citation>
    <scope>NUCLEOTIDE SEQUENCE [LARGE SCALE GENOMIC DNA]</scope>
    <source>
        <strain evidence="3">BUPM19</strain>
    </source>
</reference>
<evidence type="ECO:0000313" key="3">
    <source>
        <dbReference type="Proteomes" id="UP001291930"/>
    </source>
</evidence>
<keyword evidence="3" id="KW-1185">Reference proteome</keyword>
<protein>
    <recommendedName>
        <fullName evidence="4">Collagen-like protein</fullName>
    </recommendedName>
</protein>
<feature type="region of interest" description="Disordered" evidence="1">
    <location>
        <begin position="26"/>
        <end position="46"/>
    </location>
</feature>
<gene>
    <name evidence="2" type="ORF">U2I54_25010</name>
</gene>